<protein>
    <submittedName>
        <fullName evidence="3">Envelope stress response activation lipoprotein NlpE</fullName>
    </submittedName>
</protein>
<gene>
    <name evidence="3" type="primary">nlpE</name>
    <name evidence="3" type="ORF">GCM10023144_32920</name>
</gene>
<sequence>MLPEARQPQSREASAAVPAPPGMSPAAEASAAGIGANTDHGAPLAAAQTFRGVIPCADCAGQRITLTLFPDWTWRQRRVYFGTRDGADASFVTTGRWERTLENPQRIRLIGDRNEAALYEFQNPSTLRLLDQEGQPINSALNYSLTQQFELDPIADSFTMRGRVLPADGRTTFAICATGKSYPVAAGGQADQLAAAYAKLRVAPGTPVLMWIRGHVATQGQPPQEQVVVEGLTGGTLDSPCD</sequence>
<dbReference type="Proteomes" id="UP001501671">
    <property type="component" value="Unassembled WGS sequence"/>
</dbReference>
<dbReference type="Gene3D" id="2.40.50.540">
    <property type="match status" value="1"/>
</dbReference>
<comment type="caution">
    <text evidence="3">The sequence shown here is derived from an EMBL/GenBank/DDBJ whole genome shotgun (WGS) entry which is preliminary data.</text>
</comment>
<feature type="region of interest" description="Disordered" evidence="1">
    <location>
        <begin position="1"/>
        <end position="34"/>
    </location>
</feature>
<keyword evidence="3" id="KW-0449">Lipoprotein</keyword>
<evidence type="ECO:0000259" key="2">
    <source>
        <dbReference type="Pfam" id="PF17185"/>
    </source>
</evidence>
<dbReference type="Pfam" id="PF04170">
    <property type="entry name" value="NlpE"/>
    <property type="match status" value="1"/>
</dbReference>
<dbReference type="InterPro" id="IPR038139">
    <property type="entry name" value="NlpE_C_sf"/>
</dbReference>
<evidence type="ECO:0000313" key="4">
    <source>
        <dbReference type="Proteomes" id="UP001501671"/>
    </source>
</evidence>
<dbReference type="EMBL" id="BAABFO010000017">
    <property type="protein sequence ID" value="GAA4337342.1"/>
    <property type="molecule type" value="Genomic_DNA"/>
</dbReference>
<dbReference type="InterPro" id="IPR007298">
    <property type="entry name" value="Cu-R_lipoprotein_NlpE"/>
</dbReference>
<keyword evidence="4" id="KW-1185">Reference proteome</keyword>
<name>A0ABP8HCT7_9BURK</name>
<dbReference type="Pfam" id="PF17185">
    <property type="entry name" value="NlpE_C"/>
    <property type="match status" value="1"/>
</dbReference>
<evidence type="ECO:0000313" key="3">
    <source>
        <dbReference type="EMBL" id="GAA4337342.1"/>
    </source>
</evidence>
<evidence type="ECO:0000256" key="1">
    <source>
        <dbReference type="SAM" id="MobiDB-lite"/>
    </source>
</evidence>
<feature type="compositionally biased region" description="Low complexity" evidence="1">
    <location>
        <begin position="24"/>
        <end position="34"/>
    </location>
</feature>
<dbReference type="Gene3D" id="2.40.128.640">
    <property type="match status" value="1"/>
</dbReference>
<organism evidence="3 4">
    <name type="scientific">Pigmentiphaga soli</name>
    <dbReference type="NCBI Taxonomy" id="1007095"/>
    <lineage>
        <taxon>Bacteria</taxon>
        <taxon>Pseudomonadati</taxon>
        <taxon>Pseudomonadota</taxon>
        <taxon>Betaproteobacteria</taxon>
        <taxon>Burkholderiales</taxon>
        <taxon>Alcaligenaceae</taxon>
        <taxon>Pigmentiphaga</taxon>
    </lineage>
</organism>
<reference evidence="4" key="1">
    <citation type="journal article" date="2019" name="Int. J. Syst. Evol. Microbiol.">
        <title>The Global Catalogue of Microorganisms (GCM) 10K type strain sequencing project: providing services to taxonomists for standard genome sequencing and annotation.</title>
        <authorList>
            <consortium name="The Broad Institute Genomics Platform"/>
            <consortium name="The Broad Institute Genome Sequencing Center for Infectious Disease"/>
            <person name="Wu L."/>
            <person name="Ma J."/>
        </authorList>
    </citation>
    <scope>NUCLEOTIDE SEQUENCE [LARGE SCALE GENOMIC DNA]</scope>
    <source>
        <strain evidence="4">JCM 17666</strain>
    </source>
</reference>
<accession>A0ABP8HCT7</accession>
<proteinExistence type="predicted"/>
<feature type="domain" description="NlpE C-terminal OB" evidence="2">
    <location>
        <begin position="169"/>
        <end position="221"/>
    </location>
</feature>
<dbReference type="InterPro" id="IPR033450">
    <property type="entry name" value="NlpE_C"/>
</dbReference>